<name>E6PYV5_9ZZZZ</name>
<gene>
    <name evidence="1" type="ORF">CARN3_1103</name>
</gene>
<dbReference type="EMBL" id="CABN01000093">
    <property type="protein sequence ID" value="CBI00114.1"/>
    <property type="molecule type" value="Genomic_DNA"/>
</dbReference>
<dbReference type="AlphaFoldDB" id="E6PYV5"/>
<comment type="caution">
    <text evidence="1">The sequence shown here is derived from an EMBL/GenBank/DDBJ whole genome shotgun (WGS) entry which is preliminary data.</text>
</comment>
<reference evidence="1" key="1">
    <citation type="submission" date="2009-10" db="EMBL/GenBank/DDBJ databases">
        <title>Diversity of trophic interactions inside an arsenic-rich microbial ecosystem.</title>
        <authorList>
            <person name="Bertin P.N."/>
            <person name="Heinrich-Salmeron A."/>
            <person name="Pelletier E."/>
            <person name="Goulhen-Chollet F."/>
            <person name="Arsene-Ploetze F."/>
            <person name="Gallien S."/>
            <person name="Calteau A."/>
            <person name="Vallenet D."/>
            <person name="Casiot C."/>
            <person name="Chane-Woon-Ming B."/>
            <person name="Giloteaux L."/>
            <person name="Barakat M."/>
            <person name="Bonnefoy V."/>
            <person name="Bruneel O."/>
            <person name="Chandler M."/>
            <person name="Cleiss J."/>
            <person name="Duran R."/>
            <person name="Elbaz-Poulichet F."/>
            <person name="Fonknechten N."/>
            <person name="Lauga B."/>
            <person name="Mornico D."/>
            <person name="Ortet P."/>
            <person name="Schaeffer C."/>
            <person name="Siguier P."/>
            <person name="Alexander Thil Smith A."/>
            <person name="Van Dorsselaer A."/>
            <person name="Weissenbach J."/>
            <person name="Medigue C."/>
            <person name="Le Paslier D."/>
        </authorList>
    </citation>
    <scope>NUCLEOTIDE SEQUENCE</scope>
</reference>
<organism evidence="1">
    <name type="scientific">mine drainage metagenome</name>
    <dbReference type="NCBI Taxonomy" id="410659"/>
    <lineage>
        <taxon>unclassified sequences</taxon>
        <taxon>metagenomes</taxon>
        <taxon>ecological metagenomes</taxon>
    </lineage>
</organism>
<evidence type="ECO:0000313" key="1">
    <source>
        <dbReference type="EMBL" id="CBI00114.1"/>
    </source>
</evidence>
<sequence>MFCQSVKPSEKLRSLSHGLPNQVKISILPNRTATPLDSPEDSVPECQAAFVLVRALAGIDQSWRGWIVTERFFV</sequence>
<accession>E6PYV5</accession>
<proteinExistence type="predicted"/>
<protein>
    <submittedName>
        <fullName evidence="1">Uncharacterized protein</fullName>
    </submittedName>
</protein>